<dbReference type="PANTHER" id="PTHR33240">
    <property type="entry name" value="OS08G0508500 PROTEIN"/>
    <property type="match status" value="1"/>
</dbReference>
<evidence type="ECO:0000313" key="1">
    <source>
        <dbReference type="Proteomes" id="UP000189701"/>
    </source>
</evidence>
<organism evidence="1 2">
    <name type="scientific">Nicotiana sylvestris</name>
    <name type="common">Wood tobacco</name>
    <name type="synonym">South American tobacco</name>
    <dbReference type="NCBI Taxonomy" id="4096"/>
    <lineage>
        <taxon>Eukaryota</taxon>
        <taxon>Viridiplantae</taxon>
        <taxon>Streptophyta</taxon>
        <taxon>Embryophyta</taxon>
        <taxon>Tracheophyta</taxon>
        <taxon>Spermatophyta</taxon>
        <taxon>Magnoliopsida</taxon>
        <taxon>eudicotyledons</taxon>
        <taxon>Gunneridae</taxon>
        <taxon>Pentapetalae</taxon>
        <taxon>asterids</taxon>
        <taxon>lamiids</taxon>
        <taxon>Solanales</taxon>
        <taxon>Solanaceae</taxon>
        <taxon>Nicotianoideae</taxon>
        <taxon>Nicotianeae</taxon>
        <taxon>Nicotiana</taxon>
    </lineage>
</organism>
<reference evidence="2" key="2">
    <citation type="submission" date="2025-08" db="UniProtKB">
        <authorList>
            <consortium name="RefSeq"/>
        </authorList>
    </citation>
    <scope>IDENTIFICATION</scope>
    <source>
        <tissue evidence="2">Leaf</tissue>
    </source>
</reference>
<dbReference type="PANTHER" id="PTHR33240:SF8">
    <property type="entry name" value="OS03G0439900 PROTEIN"/>
    <property type="match status" value="1"/>
</dbReference>
<dbReference type="RefSeq" id="XP_009776703.1">
    <property type="nucleotide sequence ID" value="XM_009778401.1"/>
</dbReference>
<accession>A0A1U7WDH2</accession>
<dbReference type="eggNOG" id="KOG0017">
    <property type="taxonomic scope" value="Eukaryota"/>
</dbReference>
<proteinExistence type="predicted"/>
<gene>
    <name evidence="2" type="primary">LOC104226406</name>
</gene>
<name>A0A1U7WDH2_NICSY</name>
<keyword evidence="1" id="KW-1185">Reference proteome</keyword>
<dbReference type="Proteomes" id="UP000189701">
    <property type="component" value="Unplaced"/>
</dbReference>
<sequence>MASINTSSLRKHHDYQNTTSASMLWVLCQPLDGSNVQVPCASTMESMVKCASTMCKYHWPRPPKTDPAQRNPNQMCKYHGTHGHRIEDCRQLSEEVAHLFNEGHLREFLSDRAKNHFRDRDTNRKNDQEEPQHVIHMIVGGFDIPQVLTFKCTKVIITREKYTRDYLLEATLSFNNEDAEGIEHPHNDVLDQIEPAARVINGLNMASETTKWEIILLVNVAGTIQKMKFHMIEGDMRYNALLGSPWIHNMRAVPSTLHQVLKFLTSKGIKMMYGKQPVAKEMFAIDEVIPVSTLISTKGPESKKKQKVK</sequence>
<evidence type="ECO:0000313" key="2">
    <source>
        <dbReference type="RefSeq" id="XP_009776703.1"/>
    </source>
</evidence>
<reference evidence="1" key="1">
    <citation type="journal article" date="2013" name="Genome Biol.">
        <title>Reference genomes and transcriptomes of Nicotiana sylvestris and Nicotiana tomentosiformis.</title>
        <authorList>
            <person name="Sierro N."/>
            <person name="Battey J.N."/>
            <person name="Ouadi S."/>
            <person name="Bovet L."/>
            <person name="Goepfert S."/>
            <person name="Bakaher N."/>
            <person name="Peitsch M.C."/>
            <person name="Ivanov N.V."/>
        </authorList>
    </citation>
    <scope>NUCLEOTIDE SEQUENCE [LARGE SCALE GENOMIC DNA]</scope>
</reference>
<protein>
    <submittedName>
        <fullName evidence="2">Uncharacterized protein LOC104226406</fullName>
    </submittedName>
</protein>
<dbReference type="AlphaFoldDB" id="A0A1U7WDH2"/>